<dbReference type="Proteomes" id="UP001152523">
    <property type="component" value="Unassembled WGS sequence"/>
</dbReference>
<dbReference type="EMBL" id="CAMAPF010000008">
    <property type="protein sequence ID" value="CAH9060935.1"/>
    <property type="molecule type" value="Genomic_DNA"/>
</dbReference>
<feature type="region of interest" description="Disordered" evidence="1">
    <location>
        <begin position="1"/>
        <end position="21"/>
    </location>
</feature>
<gene>
    <name evidence="2" type="ORF">CEPIT_LOCUS1632</name>
</gene>
<dbReference type="AlphaFoldDB" id="A0AAV0C477"/>
<protein>
    <submittedName>
        <fullName evidence="2">Uncharacterized protein</fullName>
    </submittedName>
</protein>
<organism evidence="2 3">
    <name type="scientific">Cuscuta epithymum</name>
    <dbReference type="NCBI Taxonomy" id="186058"/>
    <lineage>
        <taxon>Eukaryota</taxon>
        <taxon>Viridiplantae</taxon>
        <taxon>Streptophyta</taxon>
        <taxon>Embryophyta</taxon>
        <taxon>Tracheophyta</taxon>
        <taxon>Spermatophyta</taxon>
        <taxon>Magnoliopsida</taxon>
        <taxon>eudicotyledons</taxon>
        <taxon>Gunneridae</taxon>
        <taxon>Pentapetalae</taxon>
        <taxon>asterids</taxon>
        <taxon>lamiids</taxon>
        <taxon>Solanales</taxon>
        <taxon>Convolvulaceae</taxon>
        <taxon>Cuscuteae</taxon>
        <taxon>Cuscuta</taxon>
        <taxon>Cuscuta subgen. Cuscuta</taxon>
    </lineage>
</organism>
<comment type="caution">
    <text evidence="2">The sequence shown here is derived from an EMBL/GenBank/DDBJ whole genome shotgun (WGS) entry which is preliminary data.</text>
</comment>
<evidence type="ECO:0000313" key="3">
    <source>
        <dbReference type="Proteomes" id="UP001152523"/>
    </source>
</evidence>
<proteinExistence type="predicted"/>
<reference evidence="2" key="1">
    <citation type="submission" date="2022-07" db="EMBL/GenBank/DDBJ databases">
        <authorList>
            <person name="Macas J."/>
            <person name="Novak P."/>
            <person name="Neumann P."/>
        </authorList>
    </citation>
    <scope>NUCLEOTIDE SEQUENCE</scope>
</reference>
<name>A0AAV0C477_9ASTE</name>
<evidence type="ECO:0000256" key="1">
    <source>
        <dbReference type="SAM" id="MobiDB-lite"/>
    </source>
</evidence>
<keyword evidence="3" id="KW-1185">Reference proteome</keyword>
<accession>A0AAV0C477</accession>
<evidence type="ECO:0000313" key="2">
    <source>
        <dbReference type="EMBL" id="CAH9060935.1"/>
    </source>
</evidence>
<sequence>MASKCPLHQKGKANYNDDDDKETVSASFPILSANSGGSSFLCFRTFSVRKSNPNAYETSSELHPAFRSESEKRSAFTRRASITAWLSRSTISPSKNPDGETLTISEVSDSLQPPALKTDPIRSMYWLTHFGTSGLGKSKYCSGDSEVEDEEWEFLRRLSMAASLQNSTQRGLLPPVTASRLLLEKLNDEPAEISSIARISELRNRADSRSKKSERSNPQQ</sequence>